<dbReference type="SMART" id="SM00345">
    <property type="entry name" value="HTH_GNTR"/>
    <property type="match status" value="1"/>
</dbReference>
<dbReference type="SUPFAM" id="SSF48008">
    <property type="entry name" value="GntR ligand-binding domain-like"/>
    <property type="match status" value="1"/>
</dbReference>
<keyword evidence="3" id="KW-0804">Transcription</keyword>
<feature type="domain" description="HTH gntR-type" evidence="4">
    <location>
        <begin position="13"/>
        <end position="80"/>
    </location>
</feature>
<dbReference type="PROSITE" id="PS50949">
    <property type="entry name" value="HTH_GNTR"/>
    <property type="match status" value="1"/>
</dbReference>
<dbReference type="GO" id="GO:0003700">
    <property type="term" value="F:DNA-binding transcription factor activity"/>
    <property type="evidence" value="ECO:0007669"/>
    <property type="project" value="InterPro"/>
</dbReference>
<dbReference type="AlphaFoldDB" id="A0A449CZK6"/>
<sequence>MNERHRVDQESASTKRDVIVLGLRRKILSRKLDRGERLRQDQVAEWFNASITPVREALRILEAEGLVTSEAHRGVRVAGVDVDRLKSLFVTRKLTETFAIARATTRISRHELRQAERLLQALDEASADGDSLGRNTRNEEFHFFFYDRCGMPALRDDIAARWRAFPWDLTLDSPERLDQVHAEHQSIVDAVRDVDPDAAARHLGDHITNGFLRLAESTTGQAVSDPFDFDTD</sequence>
<dbReference type="SMART" id="SM00895">
    <property type="entry name" value="FCD"/>
    <property type="match status" value="1"/>
</dbReference>
<protein>
    <submittedName>
        <fullName evidence="5">Carbon starvation induced regulator</fullName>
    </submittedName>
</protein>
<dbReference type="GO" id="GO:0003677">
    <property type="term" value="F:DNA binding"/>
    <property type="evidence" value="ECO:0007669"/>
    <property type="project" value="UniProtKB-KW"/>
</dbReference>
<dbReference type="PANTHER" id="PTHR43537">
    <property type="entry name" value="TRANSCRIPTIONAL REGULATOR, GNTR FAMILY"/>
    <property type="match status" value="1"/>
</dbReference>
<gene>
    <name evidence="5" type="primary">csiR_1</name>
    <name evidence="5" type="ORF">NCTC12391_00365</name>
</gene>
<evidence type="ECO:0000256" key="1">
    <source>
        <dbReference type="ARBA" id="ARBA00023015"/>
    </source>
</evidence>
<dbReference type="InterPro" id="IPR011711">
    <property type="entry name" value="GntR_C"/>
</dbReference>
<dbReference type="SUPFAM" id="SSF46785">
    <property type="entry name" value="Winged helix' DNA-binding domain"/>
    <property type="match status" value="1"/>
</dbReference>
<dbReference type="InterPro" id="IPR036388">
    <property type="entry name" value="WH-like_DNA-bd_sf"/>
</dbReference>
<keyword evidence="1" id="KW-0805">Transcription regulation</keyword>
<proteinExistence type="predicted"/>
<dbReference type="InterPro" id="IPR000524">
    <property type="entry name" value="Tscrpt_reg_HTH_GntR"/>
</dbReference>
<dbReference type="Pfam" id="PF07729">
    <property type="entry name" value="FCD"/>
    <property type="match status" value="1"/>
</dbReference>
<dbReference type="EMBL" id="CAACXN010000010">
    <property type="protein sequence ID" value="VEW10791.1"/>
    <property type="molecule type" value="Genomic_DNA"/>
</dbReference>
<dbReference type="Gene3D" id="1.20.120.530">
    <property type="entry name" value="GntR ligand-binding domain-like"/>
    <property type="match status" value="1"/>
</dbReference>
<evidence type="ECO:0000313" key="6">
    <source>
        <dbReference type="Proteomes" id="UP000386281"/>
    </source>
</evidence>
<keyword evidence="2" id="KW-0238">DNA-binding</keyword>
<dbReference type="CDD" id="cd07377">
    <property type="entry name" value="WHTH_GntR"/>
    <property type="match status" value="1"/>
</dbReference>
<dbReference type="InterPro" id="IPR008920">
    <property type="entry name" value="TF_FadR/GntR_C"/>
</dbReference>
<dbReference type="PANTHER" id="PTHR43537:SF45">
    <property type="entry name" value="GNTR FAMILY REGULATORY PROTEIN"/>
    <property type="match status" value="1"/>
</dbReference>
<organism evidence="5 6">
    <name type="scientific">Brevibacterium casei</name>
    <dbReference type="NCBI Taxonomy" id="33889"/>
    <lineage>
        <taxon>Bacteria</taxon>
        <taxon>Bacillati</taxon>
        <taxon>Actinomycetota</taxon>
        <taxon>Actinomycetes</taxon>
        <taxon>Micrococcales</taxon>
        <taxon>Brevibacteriaceae</taxon>
        <taxon>Brevibacterium</taxon>
    </lineage>
</organism>
<evidence type="ECO:0000313" key="5">
    <source>
        <dbReference type="EMBL" id="VEW10791.1"/>
    </source>
</evidence>
<accession>A0A449CZK6</accession>
<evidence type="ECO:0000256" key="3">
    <source>
        <dbReference type="ARBA" id="ARBA00023163"/>
    </source>
</evidence>
<dbReference type="InterPro" id="IPR036390">
    <property type="entry name" value="WH_DNA-bd_sf"/>
</dbReference>
<evidence type="ECO:0000256" key="2">
    <source>
        <dbReference type="ARBA" id="ARBA00023125"/>
    </source>
</evidence>
<dbReference type="Pfam" id="PF00392">
    <property type="entry name" value="GntR"/>
    <property type="match status" value="1"/>
</dbReference>
<name>A0A449CZK6_9MICO</name>
<dbReference type="Gene3D" id="1.10.10.10">
    <property type="entry name" value="Winged helix-like DNA-binding domain superfamily/Winged helix DNA-binding domain"/>
    <property type="match status" value="1"/>
</dbReference>
<reference evidence="5 6" key="1">
    <citation type="submission" date="2019-02" db="EMBL/GenBank/DDBJ databases">
        <authorList>
            <consortium name="Pathogen Informatics"/>
        </authorList>
    </citation>
    <scope>NUCLEOTIDE SEQUENCE [LARGE SCALE GENOMIC DNA]</scope>
    <source>
        <strain evidence="5 6">3012STDY7078520</strain>
    </source>
</reference>
<dbReference type="Proteomes" id="UP000386281">
    <property type="component" value="Unassembled WGS sequence"/>
</dbReference>
<evidence type="ECO:0000259" key="4">
    <source>
        <dbReference type="PROSITE" id="PS50949"/>
    </source>
</evidence>